<evidence type="ECO:0000313" key="3">
    <source>
        <dbReference type="Proteomes" id="UP000053890"/>
    </source>
</evidence>
<feature type="non-terminal residue" evidence="2">
    <location>
        <position position="532"/>
    </location>
</feature>
<dbReference type="STRING" id="578459.A0A194SC21"/>
<accession>A0A194SC21</accession>
<protein>
    <recommendedName>
        <fullName evidence="4">RNA polymerase I-specific transcription initiation factor RRN3</fullName>
    </recommendedName>
</protein>
<dbReference type="GeneID" id="28973192"/>
<evidence type="ECO:0008006" key="4">
    <source>
        <dbReference type="Google" id="ProtNLM"/>
    </source>
</evidence>
<dbReference type="GO" id="GO:0006361">
    <property type="term" value="P:transcription initiation at RNA polymerase I promoter"/>
    <property type="evidence" value="ECO:0007669"/>
    <property type="project" value="InterPro"/>
</dbReference>
<dbReference type="OMA" id="VCSPAIV"/>
<dbReference type="Proteomes" id="UP000053890">
    <property type="component" value="Unassembled WGS sequence"/>
</dbReference>
<organism evidence="2 3">
    <name type="scientific">Rhodotorula graminis (strain WP1)</name>
    <dbReference type="NCBI Taxonomy" id="578459"/>
    <lineage>
        <taxon>Eukaryota</taxon>
        <taxon>Fungi</taxon>
        <taxon>Dikarya</taxon>
        <taxon>Basidiomycota</taxon>
        <taxon>Pucciniomycotina</taxon>
        <taxon>Microbotryomycetes</taxon>
        <taxon>Sporidiobolales</taxon>
        <taxon>Sporidiobolaceae</taxon>
        <taxon>Rhodotorula</taxon>
    </lineage>
</organism>
<evidence type="ECO:0000256" key="1">
    <source>
        <dbReference type="ARBA" id="ARBA00010098"/>
    </source>
</evidence>
<feature type="non-terminal residue" evidence="2">
    <location>
        <position position="1"/>
    </location>
</feature>
<dbReference type="PANTHER" id="PTHR12790:SF0">
    <property type="entry name" value="RNA POLYMERASE I-SPECIFIC TRANSCRIPTION INITIATION FACTOR RRN3-RELATED"/>
    <property type="match status" value="1"/>
</dbReference>
<dbReference type="PANTHER" id="PTHR12790">
    <property type="entry name" value="TRANSCRIPTION INITIATION FACTOR IA RRN3"/>
    <property type="match status" value="1"/>
</dbReference>
<comment type="similarity">
    <text evidence="1">Belongs to the RRN3 family.</text>
</comment>
<dbReference type="InterPro" id="IPR007991">
    <property type="entry name" value="RNA_pol_I_trans_ini_fac_RRN3"/>
</dbReference>
<dbReference type="GO" id="GO:0001042">
    <property type="term" value="F:RNA polymerase I core binding"/>
    <property type="evidence" value="ECO:0007669"/>
    <property type="project" value="TreeGrafter"/>
</dbReference>
<dbReference type="RefSeq" id="XP_018272995.1">
    <property type="nucleotide sequence ID" value="XM_018412743.1"/>
</dbReference>
<dbReference type="OrthoDB" id="26970at2759"/>
<sequence length="532" mass="58957">TQLRAWLEALTAVVSRLDQSHTPLVETILAVPWAVTEETFVSAYMRFVGALISARTEWLKVVLERCASPHALPHLTRRLVYARIHSLLRLLLSLVPTLSPSLSPLLALHFPSKRDIRAAQICYIDNLLLLTEYCTALSEDVLTLIVERALNIDVEIQGEPEDWEEMEEEMLAAAEAEGPDGKKRAADTAVVLDHLASAHADSHSLARNNTSTVQAPPIASTSDVFDEAFAHTADQPSGSREVTPTADAPLPADIVERRLTLFRTLLDIFDRTLLRTFKTRNVQFLLFYLCSLDVASSDHFIGVLLGRALFDQEAPSVTRVAASGYVASFIARAQYVDAGMTRKVMRHLCSYLEGHMDEFARAAAVATSIKGAGPATMGGQELPVFYAVAQAAFYIFCFRWRDLLEEEDELDDEAALFGLDAGRKWMMGLESLKKAVSSSFNPLKVCAQPVVNQFAQIAHKTGFMYCYNIIDSNRRASSYRDPNAPPASAMDSFFPFDPFKLPLSSVYIDRIYREWEGADDEESTTSGDNSSS</sequence>
<reference evidence="2 3" key="1">
    <citation type="journal article" date="2015" name="Front. Microbiol.">
        <title>Genome sequence of the plant growth promoting endophytic yeast Rhodotorula graminis WP1.</title>
        <authorList>
            <person name="Firrincieli A."/>
            <person name="Otillar R."/>
            <person name="Salamov A."/>
            <person name="Schmutz J."/>
            <person name="Khan Z."/>
            <person name="Redman R.S."/>
            <person name="Fleck N.D."/>
            <person name="Lindquist E."/>
            <person name="Grigoriev I.V."/>
            <person name="Doty S.L."/>
        </authorList>
    </citation>
    <scope>NUCLEOTIDE SEQUENCE [LARGE SCALE GENOMIC DNA]</scope>
    <source>
        <strain evidence="2 3">WP1</strain>
    </source>
</reference>
<proteinExistence type="inferred from homology"/>
<dbReference type="Pfam" id="PF05327">
    <property type="entry name" value="RRN3"/>
    <property type="match status" value="1"/>
</dbReference>
<dbReference type="AlphaFoldDB" id="A0A194SC21"/>
<name>A0A194SC21_RHOGW</name>
<dbReference type="GO" id="GO:0001181">
    <property type="term" value="F:RNA polymerase I general transcription initiation factor activity"/>
    <property type="evidence" value="ECO:0007669"/>
    <property type="project" value="InterPro"/>
</dbReference>
<keyword evidence="3" id="KW-1185">Reference proteome</keyword>
<gene>
    <name evidence="2" type="ORF">RHOBADRAFT_2636</name>
</gene>
<evidence type="ECO:0000313" key="2">
    <source>
        <dbReference type="EMBL" id="KPV76946.1"/>
    </source>
</evidence>
<dbReference type="EMBL" id="KQ474075">
    <property type="protein sequence ID" value="KPV76946.1"/>
    <property type="molecule type" value="Genomic_DNA"/>
</dbReference>
<dbReference type="GO" id="GO:0005634">
    <property type="term" value="C:nucleus"/>
    <property type="evidence" value="ECO:0007669"/>
    <property type="project" value="TreeGrafter"/>
</dbReference>